<organism evidence="2 3">
    <name type="scientific">SAR324 cluster bacterium</name>
    <dbReference type="NCBI Taxonomy" id="2024889"/>
    <lineage>
        <taxon>Bacteria</taxon>
        <taxon>Deltaproteobacteria</taxon>
        <taxon>SAR324 cluster</taxon>
    </lineage>
</organism>
<evidence type="ECO:0000313" key="3">
    <source>
        <dbReference type="Proteomes" id="UP000524246"/>
    </source>
</evidence>
<dbReference type="Proteomes" id="UP000524246">
    <property type="component" value="Unassembled WGS sequence"/>
</dbReference>
<dbReference type="AlphaFoldDB" id="A0A7X9FS96"/>
<evidence type="ECO:0000313" key="2">
    <source>
        <dbReference type="EMBL" id="NMC63319.1"/>
    </source>
</evidence>
<reference evidence="2 3" key="1">
    <citation type="journal article" date="2020" name="Biotechnol. Biofuels">
        <title>New insights from the biogas microbiome by comprehensive genome-resolved metagenomics of nearly 1600 species originating from multiple anaerobic digesters.</title>
        <authorList>
            <person name="Campanaro S."/>
            <person name="Treu L."/>
            <person name="Rodriguez-R L.M."/>
            <person name="Kovalovszki A."/>
            <person name="Ziels R.M."/>
            <person name="Maus I."/>
            <person name="Zhu X."/>
            <person name="Kougias P.G."/>
            <person name="Basile A."/>
            <person name="Luo G."/>
            <person name="Schluter A."/>
            <person name="Konstantinidis K.T."/>
            <person name="Angelidaki I."/>
        </authorList>
    </citation>
    <scope>NUCLEOTIDE SEQUENCE [LARGE SCALE GENOMIC DNA]</scope>
    <source>
        <strain evidence="2">AS27yjCOA_65</strain>
    </source>
</reference>
<dbReference type="EMBL" id="JAAZON010000410">
    <property type="protein sequence ID" value="NMC63319.1"/>
    <property type="molecule type" value="Genomic_DNA"/>
</dbReference>
<evidence type="ECO:0000256" key="1">
    <source>
        <dbReference type="SAM" id="Phobius"/>
    </source>
</evidence>
<protein>
    <submittedName>
        <fullName evidence="2">Uncharacterized protein</fullName>
    </submittedName>
</protein>
<keyword evidence="1" id="KW-1133">Transmembrane helix</keyword>
<feature type="transmembrane region" description="Helical" evidence="1">
    <location>
        <begin position="45"/>
        <end position="63"/>
    </location>
</feature>
<sequence length="135" mass="15273">MDNGEEIPCLNESWTFAGAKATEWIAGLAGMMIFTEVAGANAARSMPLLLTVWVLTTFGLAILRRQFPDEERGVRNYFLDALGFAPPGIPKPASIQPYWSGAPMKFLKDDTWFKKLDLDRIFEEDVNKSRREKEE</sequence>
<gene>
    <name evidence="2" type="ORF">GYA55_09150</name>
</gene>
<name>A0A7X9FS96_9DELT</name>
<accession>A0A7X9FS96</accession>
<proteinExistence type="predicted"/>
<keyword evidence="1" id="KW-0812">Transmembrane</keyword>
<comment type="caution">
    <text evidence="2">The sequence shown here is derived from an EMBL/GenBank/DDBJ whole genome shotgun (WGS) entry which is preliminary data.</text>
</comment>
<keyword evidence="1" id="KW-0472">Membrane</keyword>